<reference evidence="1" key="1">
    <citation type="submission" date="2020-04" db="EMBL/GenBank/DDBJ databases">
        <authorList>
            <person name="Zhang T."/>
        </authorList>
    </citation>
    <scope>NUCLEOTIDE SEQUENCE</scope>
    <source>
        <strain evidence="1">HKST-UBA02</strain>
    </source>
</reference>
<protein>
    <submittedName>
        <fullName evidence="1">Uncharacterized protein</fullName>
    </submittedName>
</protein>
<accession>A0A956NCI3</accession>
<proteinExistence type="predicted"/>
<gene>
    <name evidence="1" type="ORF">KDA27_13000</name>
</gene>
<dbReference type="AlphaFoldDB" id="A0A956NCI3"/>
<organism evidence="1 2">
    <name type="scientific">Eiseniibacteriota bacterium</name>
    <dbReference type="NCBI Taxonomy" id="2212470"/>
    <lineage>
        <taxon>Bacteria</taxon>
        <taxon>Candidatus Eiseniibacteriota</taxon>
    </lineage>
</organism>
<dbReference type="Proteomes" id="UP000739538">
    <property type="component" value="Unassembled WGS sequence"/>
</dbReference>
<dbReference type="EMBL" id="JAGQHS010000064">
    <property type="protein sequence ID" value="MCA9756715.1"/>
    <property type="molecule type" value="Genomic_DNA"/>
</dbReference>
<reference evidence="1" key="2">
    <citation type="journal article" date="2021" name="Microbiome">
        <title>Successional dynamics and alternative stable states in a saline activated sludge microbial community over 9 years.</title>
        <authorList>
            <person name="Wang Y."/>
            <person name="Ye J."/>
            <person name="Ju F."/>
            <person name="Liu L."/>
            <person name="Boyd J.A."/>
            <person name="Deng Y."/>
            <person name="Parks D.H."/>
            <person name="Jiang X."/>
            <person name="Yin X."/>
            <person name="Woodcroft B.J."/>
            <person name="Tyson G.W."/>
            <person name="Hugenholtz P."/>
            <person name="Polz M.F."/>
            <person name="Zhang T."/>
        </authorList>
    </citation>
    <scope>NUCLEOTIDE SEQUENCE</scope>
    <source>
        <strain evidence="1">HKST-UBA02</strain>
    </source>
</reference>
<sequence length="297" mass="33320">MTSERELTKLWIRYCETGEAEARDRALAELYPWGLTQVTKLARANDCDMTEAHSVFGERLASGLDSYAPEKGLLFGFVYSIARNAVRESYSKRRRDRKAIVLESQMGTEDDDTPAYHERVPAPDSNEVEAATLQRQAFLFIIAIIGGYPHQQIAFGLTTYVVPAANAAQLVEQQYGPGLLPQLLAEVADELRTAEWVPDDVVEFYSDVIRSRMATVGSALFGKDYPHLASRPVLDTQLVEYFGKDGGAKSIADWNNKLRDRVRRCFLDPEKALRTTRLPSALEHSEVLYRAVGDLRA</sequence>
<name>A0A956NCI3_UNCEI</name>
<comment type="caution">
    <text evidence="1">The sequence shown here is derived from an EMBL/GenBank/DDBJ whole genome shotgun (WGS) entry which is preliminary data.</text>
</comment>
<evidence type="ECO:0000313" key="1">
    <source>
        <dbReference type="EMBL" id="MCA9756715.1"/>
    </source>
</evidence>
<evidence type="ECO:0000313" key="2">
    <source>
        <dbReference type="Proteomes" id="UP000739538"/>
    </source>
</evidence>